<keyword evidence="1 3" id="KW-0240">DNA-directed RNA polymerase</keyword>
<dbReference type="Gene3D" id="3.90.940.10">
    <property type="match status" value="1"/>
</dbReference>
<keyword evidence="2 3" id="KW-0804">Transcription</keyword>
<comment type="function">
    <text evidence="3">DNA-dependent RNA polymerase (RNAP) catalyzes the transcription of DNA into RNA using the four ribonucleoside triphosphates as substrates.</text>
</comment>
<sequence>MSSEKGVPVRLVRDVSEIVIGPPRLTKYEKARVVAARAMQLTMGAPPLIDVSKLNPKDSVIIAEHELNIGVLPILIKRELPNGEYQLIPLRILTDFEKRRRSRVDKVMVDIFCEISK</sequence>
<dbReference type="PANTHER" id="PTHR47227">
    <property type="entry name" value="DNA-DIRECTED RNA POLYMERASE SUBUNIT K"/>
    <property type="match status" value="1"/>
</dbReference>
<dbReference type="NCBIfam" id="NF002208">
    <property type="entry name" value="PRK01099.1-3"/>
    <property type="match status" value="1"/>
</dbReference>
<comment type="caution">
    <text evidence="5">The sequence shown here is derived from an EMBL/GenBank/DDBJ whole genome shotgun (WGS) entry which is preliminary data.</text>
</comment>
<comment type="catalytic activity">
    <reaction evidence="3">
        <text>RNA(n) + a ribonucleoside 5'-triphosphate = RNA(n+1) + diphosphate</text>
        <dbReference type="Rhea" id="RHEA:21248"/>
        <dbReference type="Rhea" id="RHEA-COMP:14527"/>
        <dbReference type="Rhea" id="RHEA-COMP:17342"/>
        <dbReference type="ChEBI" id="CHEBI:33019"/>
        <dbReference type="ChEBI" id="CHEBI:61557"/>
        <dbReference type="ChEBI" id="CHEBI:140395"/>
        <dbReference type="EC" id="2.7.7.6"/>
    </reaction>
</comment>
<comment type="subunit">
    <text evidence="3">Part of the RNA polymerase complex.</text>
</comment>
<dbReference type="HAMAP" id="MF_00192">
    <property type="entry name" value="RNApol_arch_Rpo6"/>
    <property type="match status" value="1"/>
</dbReference>
<dbReference type="InterPro" id="IPR006110">
    <property type="entry name" value="Pol_omega/Rpo6/RPB6"/>
</dbReference>
<dbReference type="InterPro" id="IPR006111">
    <property type="entry name" value="Rpo6/Rpb6"/>
</dbReference>
<gene>
    <name evidence="3" type="primary">rpo6</name>
    <name evidence="3" type="synonym">rpoK</name>
    <name evidence="4" type="ORF">ENT99_01655</name>
    <name evidence="5" type="ORF">ENU64_02985</name>
</gene>
<organism evidence="5">
    <name type="scientific">Ignisphaera aggregans</name>
    <dbReference type="NCBI Taxonomy" id="334771"/>
    <lineage>
        <taxon>Archaea</taxon>
        <taxon>Thermoproteota</taxon>
        <taxon>Thermoprotei</taxon>
        <taxon>Desulfurococcales</taxon>
        <taxon>Desulfurococcaceae</taxon>
        <taxon>Ignisphaera</taxon>
    </lineage>
</organism>
<keyword evidence="3" id="KW-0548">Nucleotidyltransferase</keyword>
<dbReference type="EMBL" id="DTAU01000036">
    <property type="protein sequence ID" value="HFQ78394.1"/>
    <property type="molecule type" value="Genomic_DNA"/>
</dbReference>
<dbReference type="GO" id="GO:0003677">
    <property type="term" value="F:DNA binding"/>
    <property type="evidence" value="ECO:0007669"/>
    <property type="project" value="UniProtKB-UniRule"/>
</dbReference>
<reference evidence="5" key="1">
    <citation type="journal article" date="2020" name="mSystems">
        <title>Genome- and Community-Level Interaction Insights into Carbon Utilization and Element Cycling Functions of Hydrothermarchaeota in Hydrothermal Sediment.</title>
        <authorList>
            <person name="Zhou Z."/>
            <person name="Liu Y."/>
            <person name="Xu W."/>
            <person name="Pan J."/>
            <person name="Luo Z.H."/>
            <person name="Li M."/>
        </authorList>
    </citation>
    <scope>NUCLEOTIDE SEQUENCE [LARGE SCALE GENOMIC DNA]</scope>
    <source>
        <strain evidence="4">SpSt-629</strain>
        <strain evidence="5">SpSt-688</strain>
    </source>
</reference>
<evidence type="ECO:0000256" key="1">
    <source>
        <dbReference type="ARBA" id="ARBA00022478"/>
    </source>
</evidence>
<dbReference type="PROSITE" id="PS01111">
    <property type="entry name" value="RNA_POL_K_14KD"/>
    <property type="match status" value="1"/>
</dbReference>
<dbReference type="GO" id="GO:0005737">
    <property type="term" value="C:cytoplasm"/>
    <property type="evidence" value="ECO:0007669"/>
    <property type="project" value="UniProtKB-SubCell"/>
</dbReference>
<dbReference type="GO" id="GO:0000428">
    <property type="term" value="C:DNA-directed RNA polymerase complex"/>
    <property type="evidence" value="ECO:0007669"/>
    <property type="project" value="UniProtKB-KW"/>
</dbReference>
<comment type="similarity">
    <text evidence="3">Belongs to the archaeal Rpo6/eukaryotic RPB6 RNA polymerase subunit family.</text>
</comment>
<keyword evidence="3" id="KW-0963">Cytoplasm</keyword>
<comment type="subcellular location">
    <subcellularLocation>
        <location evidence="3">Cytoplasm</location>
    </subcellularLocation>
</comment>
<name>A0A7J3MXV9_9CREN</name>
<dbReference type="Pfam" id="PF01192">
    <property type="entry name" value="RNA_pol_Rpb6"/>
    <property type="match status" value="1"/>
</dbReference>
<keyword evidence="3" id="KW-0808">Transferase</keyword>
<dbReference type="SUPFAM" id="SSF63562">
    <property type="entry name" value="RPB6/omega subunit-like"/>
    <property type="match status" value="1"/>
</dbReference>
<evidence type="ECO:0000313" key="5">
    <source>
        <dbReference type="EMBL" id="HGT98378.1"/>
    </source>
</evidence>
<evidence type="ECO:0000313" key="4">
    <source>
        <dbReference type="EMBL" id="HFQ78394.1"/>
    </source>
</evidence>
<protein>
    <recommendedName>
        <fullName evidence="3">DNA-directed RNA polymerase subunit Rpo6</fullName>
        <ecNumber evidence="3">2.7.7.6</ecNumber>
    </recommendedName>
    <alternativeName>
        <fullName evidence="3">DNA-directed RNA polymerase subunit K</fullName>
    </alternativeName>
</protein>
<dbReference type="SMART" id="SM01409">
    <property type="entry name" value="RNA_pol_Rpb6"/>
    <property type="match status" value="1"/>
</dbReference>
<evidence type="ECO:0000256" key="3">
    <source>
        <dbReference type="HAMAP-Rule" id="MF_00192"/>
    </source>
</evidence>
<proteinExistence type="inferred from homology"/>
<dbReference type="NCBIfam" id="NF002207">
    <property type="entry name" value="PRK01099.1-2"/>
    <property type="match status" value="1"/>
</dbReference>
<dbReference type="PANTHER" id="PTHR47227:SF5">
    <property type="entry name" value="DNA-DIRECTED RNA POLYMERASES I, II, AND III SUBUNIT RPABC2"/>
    <property type="match status" value="1"/>
</dbReference>
<accession>A0A7J3MXV9</accession>
<dbReference type="GO" id="GO:0006366">
    <property type="term" value="P:transcription by RNA polymerase II"/>
    <property type="evidence" value="ECO:0007669"/>
    <property type="project" value="TreeGrafter"/>
</dbReference>
<dbReference type="AlphaFoldDB" id="A0A7J3MXV9"/>
<evidence type="ECO:0000256" key="2">
    <source>
        <dbReference type="ARBA" id="ARBA00023163"/>
    </source>
</evidence>
<dbReference type="GO" id="GO:0006360">
    <property type="term" value="P:transcription by RNA polymerase I"/>
    <property type="evidence" value="ECO:0007669"/>
    <property type="project" value="TreeGrafter"/>
</dbReference>
<dbReference type="GO" id="GO:0003899">
    <property type="term" value="F:DNA-directed RNA polymerase activity"/>
    <property type="evidence" value="ECO:0007669"/>
    <property type="project" value="UniProtKB-UniRule"/>
</dbReference>
<dbReference type="EMBL" id="DTDH01000086">
    <property type="protein sequence ID" value="HGT98378.1"/>
    <property type="molecule type" value="Genomic_DNA"/>
</dbReference>
<dbReference type="EC" id="2.7.7.6" evidence="3"/>
<dbReference type="InterPro" id="IPR036161">
    <property type="entry name" value="RPB6/omega-like_sf"/>
</dbReference>
<dbReference type="GO" id="GO:0042797">
    <property type="term" value="P:tRNA transcription by RNA polymerase III"/>
    <property type="evidence" value="ECO:0007669"/>
    <property type="project" value="TreeGrafter"/>
</dbReference>
<dbReference type="InterPro" id="IPR020708">
    <property type="entry name" value="DNA-dir_RNA_polK_14-18kDa_CS"/>
</dbReference>